<comment type="caution">
    <text evidence="1">The sequence shown here is derived from an EMBL/GenBank/DDBJ whole genome shotgun (WGS) entry which is preliminary data.</text>
</comment>
<dbReference type="EMBL" id="CAJOAX010063392">
    <property type="protein sequence ID" value="CAF4350208.1"/>
    <property type="molecule type" value="Genomic_DNA"/>
</dbReference>
<dbReference type="AlphaFoldDB" id="A0A820L102"/>
<name>A0A820L102_9BILA</name>
<organism evidence="1 2">
    <name type="scientific">Rotaria sordida</name>
    <dbReference type="NCBI Taxonomy" id="392033"/>
    <lineage>
        <taxon>Eukaryota</taxon>
        <taxon>Metazoa</taxon>
        <taxon>Spiralia</taxon>
        <taxon>Gnathifera</taxon>
        <taxon>Rotifera</taxon>
        <taxon>Eurotatoria</taxon>
        <taxon>Bdelloidea</taxon>
        <taxon>Philodinida</taxon>
        <taxon>Philodinidae</taxon>
        <taxon>Rotaria</taxon>
    </lineage>
</organism>
<reference evidence="1" key="1">
    <citation type="submission" date="2021-02" db="EMBL/GenBank/DDBJ databases">
        <authorList>
            <person name="Nowell W R."/>
        </authorList>
    </citation>
    <scope>NUCLEOTIDE SEQUENCE</scope>
</reference>
<proteinExistence type="predicted"/>
<feature type="non-terminal residue" evidence="1">
    <location>
        <position position="1"/>
    </location>
</feature>
<protein>
    <submittedName>
        <fullName evidence="1">Uncharacterized protein</fullName>
    </submittedName>
</protein>
<dbReference type="Proteomes" id="UP000663823">
    <property type="component" value="Unassembled WGS sequence"/>
</dbReference>
<evidence type="ECO:0000313" key="2">
    <source>
        <dbReference type="Proteomes" id="UP000663823"/>
    </source>
</evidence>
<sequence length="41" mass="4554">ISCIRKILNTESPANTLTIEKKSSSIRVNTSFDKTDVSINE</sequence>
<accession>A0A820L102</accession>
<evidence type="ECO:0000313" key="1">
    <source>
        <dbReference type="EMBL" id="CAF4350208.1"/>
    </source>
</evidence>
<gene>
    <name evidence="1" type="ORF">OTI717_LOCUS43525</name>
</gene>